<name>A0AAX1TVV9_9FUSO</name>
<evidence type="ECO:0000313" key="7">
    <source>
        <dbReference type="Proteomes" id="UP000249008"/>
    </source>
</evidence>
<gene>
    <name evidence="6" type="primary">ybbH_2</name>
    <name evidence="6" type="ORF">NCTC12112_01351</name>
</gene>
<dbReference type="SUPFAM" id="SSF53697">
    <property type="entry name" value="SIS domain"/>
    <property type="match status" value="1"/>
</dbReference>
<keyword evidence="2" id="KW-0238">DNA-binding</keyword>
<dbReference type="GO" id="GO:0097367">
    <property type="term" value="F:carbohydrate derivative binding"/>
    <property type="evidence" value="ECO:0007669"/>
    <property type="project" value="InterPro"/>
</dbReference>
<dbReference type="Gene3D" id="1.10.10.10">
    <property type="entry name" value="Winged helix-like DNA-binding domain superfamily/Winged helix DNA-binding domain"/>
    <property type="match status" value="1"/>
</dbReference>
<dbReference type="Pfam" id="PF01418">
    <property type="entry name" value="HTH_6"/>
    <property type="match status" value="1"/>
</dbReference>
<organism evidence="6 7">
    <name type="scientific">Fusobacterium ulcerans</name>
    <dbReference type="NCBI Taxonomy" id="861"/>
    <lineage>
        <taxon>Bacteria</taxon>
        <taxon>Fusobacteriati</taxon>
        <taxon>Fusobacteriota</taxon>
        <taxon>Fusobacteriia</taxon>
        <taxon>Fusobacteriales</taxon>
        <taxon>Fusobacteriaceae</taxon>
        <taxon>Fusobacterium</taxon>
    </lineage>
</organism>
<dbReference type="EMBL" id="LS483487">
    <property type="protein sequence ID" value="SQJ02406.1"/>
    <property type="molecule type" value="Genomic_DNA"/>
</dbReference>
<protein>
    <submittedName>
        <fullName evidence="6">Uncharacterized HTH-type transcriptional regulator ybbH</fullName>
    </submittedName>
</protein>
<evidence type="ECO:0000256" key="2">
    <source>
        <dbReference type="ARBA" id="ARBA00023125"/>
    </source>
</evidence>
<dbReference type="InterPro" id="IPR001347">
    <property type="entry name" value="SIS_dom"/>
</dbReference>
<dbReference type="GO" id="GO:0003700">
    <property type="term" value="F:DNA-binding transcription factor activity"/>
    <property type="evidence" value="ECO:0007669"/>
    <property type="project" value="InterPro"/>
</dbReference>
<dbReference type="GO" id="GO:0003677">
    <property type="term" value="F:DNA binding"/>
    <property type="evidence" value="ECO:0007669"/>
    <property type="project" value="UniProtKB-KW"/>
</dbReference>
<accession>A0AAX1TVV9</accession>
<dbReference type="InterPro" id="IPR046348">
    <property type="entry name" value="SIS_dom_sf"/>
</dbReference>
<dbReference type="Pfam" id="PF01380">
    <property type="entry name" value="SIS"/>
    <property type="match status" value="1"/>
</dbReference>
<evidence type="ECO:0000259" key="4">
    <source>
        <dbReference type="PROSITE" id="PS51071"/>
    </source>
</evidence>
<dbReference type="PROSITE" id="PS51464">
    <property type="entry name" value="SIS"/>
    <property type="match status" value="1"/>
</dbReference>
<dbReference type="PROSITE" id="PS51071">
    <property type="entry name" value="HTH_RPIR"/>
    <property type="match status" value="1"/>
</dbReference>
<dbReference type="PANTHER" id="PTHR30514:SF17">
    <property type="entry name" value="HTH-TYPE TRANSCRIPTIONAL REGULATOR MURR"/>
    <property type="match status" value="1"/>
</dbReference>
<dbReference type="PANTHER" id="PTHR30514">
    <property type="entry name" value="GLUCOKINASE"/>
    <property type="match status" value="1"/>
</dbReference>
<evidence type="ECO:0000256" key="1">
    <source>
        <dbReference type="ARBA" id="ARBA00023015"/>
    </source>
</evidence>
<evidence type="ECO:0000256" key="3">
    <source>
        <dbReference type="ARBA" id="ARBA00023163"/>
    </source>
</evidence>
<dbReference type="InterPro" id="IPR036388">
    <property type="entry name" value="WH-like_DNA-bd_sf"/>
</dbReference>
<keyword evidence="1" id="KW-0805">Transcription regulation</keyword>
<dbReference type="RefSeq" id="WP_016361769.1">
    <property type="nucleotide sequence ID" value="NZ_BAABXY010000001.1"/>
</dbReference>
<keyword evidence="3" id="KW-0804">Transcription</keyword>
<reference evidence="6 7" key="1">
    <citation type="submission" date="2018-06" db="EMBL/GenBank/DDBJ databases">
        <authorList>
            <consortium name="Pathogen Informatics"/>
            <person name="Doyle S."/>
        </authorList>
    </citation>
    <scope>NUCLEOTIDE SEQUENCE [LARGE SCALE GENOMIC DNA]</scope>
    <source>
        <strain evidence="6 7">NCTC12112</strain>
    </source>
</reference>
<dbReference type="AlphaFoldDB" id="A0AAX1TVV9"/>
<dbReference type="InterPro" id="IPR047640">
    <property type="entry name" value="RpiR-like"/>
</dbReference>
<feature type="domain" description="HTH rpiR-type" evidence="4">
    <location>
        <begin position="1"/>
        <end position="77"/>
    </location>
</feature>
<evidence type="ECO:0000313" key="6">
    <source>
        <dbReference type="EMBL" id="SQJ02406.1"/>
    </source>
</evidence>
<dbReference type="Gene3D" id="3.40.50.10490">
    <property type="entry name" value="Glucose-6-phosphate isomerase like protein, domain 1"/>
    <property type="match status" value="1"/>
</dbReference>
<feature type="domain" description="SIS" evidence="5">
    <location>
        <begin position="126"/>
        <end position="266"/>
    </location>
</feature>
<proteinExistence type="predicted"/>
<evidence type="ECO:0000259" key="5">
    <source>
        <dbReference type="PROSITE" id="PS51464"/>
    </source>
</evidence>
<dbReference type="InterPro" id="IPR009057">
    <property type="entry name" value="Homeodomain-like_sf"/>
</dbReference>
<dbReference type="InterPro" id="IPR000281">
    <property type="entry name" value="HTH_RpiR"/>
</dbReference>
<dbReference type="SUPFAM" id="SSF46689">
    <property type="entry name" value="Homeodomain-like"/>
    <property type="match status" value="1"/>
</dbReference>
<dbReference type="CDD" id="cd05013">
    <property type="entry name" value="SIS_RpiR"/>
    <property type="match status" value="1"/>
</dbReference>
<dbReference type="InterPro" id="IPR035472">
    <property type="entry name" value="RpiR-like_SIS"/>
</dbReference>
<sequence length="284" mass="32052">MGVIIKLNAMKNQLTSIEKKIAEYILADPERIKNLNTYEIASNCDTSQASIVRFSKKLGFKGFPDFKLSLSQDIGNRKAESHVNIMHEEIKPTDTFEIIGKKVATENTMAVNNTYEITDFKELEKAVKMISEARKIMLAGVGFSGIVAKDFHFKLLELGKQTLFENDTHMQLSYLATMNENDVLFVISHSGKTLEVFNLAKAAKNRKVKIITLTSVVQSPIRELGDIKLSTVEMKSDFRATALSPRISQLTVIDMIYIKLMLENEDLQDYIFNAIELVKGFKLS</sequence>
<dbReference type="Proteomes" id="UP000249008">
    <property type="component" value="Chromosome 1"/>
</dbReference>
<dbReference type="GO" id="GO:1901135">
    <property type="term" value="P:carbohydrate derivative metabolic process"/>
    <property type="evidence" value="ECO:0007669"/>
    <property type="project" value="InterPro"/>
</dbReference>